<evidence type="ECO:0000313" key="2">
    <source>
        <dbReference type="Proteomes" id="UP000053825"/>
    </source>
</evidence>
<gene>
    <name evidence="1" type="ORF">WH47_12316</name>
</gene>
<keyword evidence="2" id="KW-1185">Reference proteome</keyword>
<protein>
    <submittedName>
        <fullName evidence="1">Uncharacterized protein</fullName>
    </submittedName>
</protein>
<dbReference type="Proteomes" id="UP000053825">
    <property type="component" value="Unassembled WGS sequence"/>
</dbReference>
<sequence>MTPAQCTEGQIYRLPSNVPSKFEISSRVKPERNQSANVNLRTESCFEDRNACSPGEEQEISRADSNSAVSDESCPVWKGCAKPGLCKRSLFRSFTRNCYQCNATTEMPQMRSRREDTAKPAIRTGVVLVLAPCFRPINGQEKGLESSVASWLFPDFAPFLPVNPPYTLKDFGDIRKSCKKPAEAWPHYLSTLCRYVGFILVLAPWFRPINGQEKGLESSVASWVSPDFAPFLPVAVAWRFGL</sequence>
<name>A0A0L7RB71_9HYME</name>
<evidence type="ECO:0000313" key="1">
    <source>
        <dbReference type="EMBL" id="KOC67986.1"/>
    </source>
</evidence>
<reference evidence="1 2" key="1">
    <citation type="submission" date="2015-07" db="EMBL/GenBank/DDBJ databases">
        <title>The genome of Habropoda laboriosa.</title>
        <authorList>
            <person name="Pan H."/>
            <person name="Kapheim K."/>
        </authorList>
    </citation>
    <scope>NUCLEOTIDE SEQUENCE [LARGE SCALE GENOMIC DNA]</scope>
    <source>
        <strain evidence="1">0110345459</strain>
    </source>
</reference>
<accession>A0A0L7RB71</accession>
<dbReference type="AlphaFoldDB" id="A0A0L7RB71"/>
<proteinExistence type="predicted"/>
<dbReference type="EMBL" id="KQ414618">
    <property type="protein sequence ID" value="KOC67986.1"/>
    <property type="molecule type" value="Genomic_DNA"/>
</dbReference>
<organism evidence="1 2">
    <name type="scientific">Habropoda laboriosa</name>
    <dbReference type="NCBI Taxonomy" id="597456"/>
    <lineage>
        <taxon>Eukaryota</taxon>
        <taxon>Metazoa</taxon>
        <taxon>Ecdysozoa</taxon>
        <taxon>Arthropoda</taxon>
        <taxon>Hexapoda</taxon>
        <taxon>Insecta</taxon>
        <taxon>Pterygota</taxon>
        <taxon>Neoptera</taxon>
        <taxon>Endopterygota</taxon>
        <taxon>Hymenoptera</taxon>
        <taxon>Apocrita</taxon>
        <taxon>Aculeata</taxon>
        <taxon>Apoidea</taxon>
        <taxon>Anthophila</taxon>
        <taxon>Apidae</taxon>
        <taxon>Habropoda</taxon>
    </lineage>
</organism>